<proteinExistence type="predicted"/>
<reference evidence="1 2" key="1">
    <citation type="submission" date="2021-11" db="EMBL/GenBank/DDBJ databases">
        <authorList>
            <person name="Oh E.-T."/>
            <person name="Kim S.-B."/>
        </authorList>
    </citation>
    <scope>NUCLEOTIDE SEQUENCE [LARGE SCALE GENOMIC DNA]</scope>
    <source>
        <strain evidence="1 2">MMS20-SJTN17</strain>
    </source>
</reference>
<sequence>MARTGWDIAMRNVDAELDLPKFEASALVRKIAANGFRLPTADRARFQKLPDEVIARLEGIVLEAYLEAGEDVGEEILRENLWQQALISRREMIANGDLITEADFRQRLDLSLRRLGKLLAEGSVFAIEVDDLQYYPALLADPNVDRKRLQAICRIIVPAPPGARLDFLSSRRGSLGDRRPLDMLESDDDFNLLSRLAEAWAAEWSRTSVKMYEGEHETEPKDVDPLYTALAEIDPRRPLWERASEALHVHGYQWPLGPYPDFRQFTLFVERQTAGDATPTPEACVQILVDGEYIRVRIVAAPGTALDSETVPADKHKTFLDVAKQVIAHLWKR</sequence>
<comment type="caution">
    <text evidence="1">The sequence shown here is derived from an EMBL/GenBank/DDBJ whole genome shotgun (WGS) entry which is preliminary data.</text>
</comment>
<gene>
    <name evidence="1" type="ORF">LJ655_08935</name>
</gene>
<organism evidence="1 2">
    <name type="scientific">Paraburkholderia translucens</name>
    <dbReference type="NCBI Taxonomy" id="2886945"/>
    <lineage>
        <taxon>Bacteria</taxon>
        <taxon>Pseudomonadati</taxon>
        <taxon>Pseudomonadota</taxon>
        <taxon>Betaproteobacteria</taxon>
        <taxon>Burkholderiales</taxon>
        <taxon>Burkholderiaceae</taxon>
        <taxon>Paraburkholderia</taxon>
    </lineage>
</organism>
<evidence type="ECO:0000313" key="2">
    <source>
        <dbReference type="Proteomes" id="UP001430614"/>
    </source>
</evidence>
<dbReference type="EMBL" id="JAJITC010000004">
    <property type="protein sequence ID" value="MCC8402016.1"/>
    <property type="molecule type" value="Genomic_DNA"/>
</dbReference>
<name>A0ABS8KB69_9BURK</name>
<dbReference type="RefSeq" id="WP_230560892.1">
    <property type="nucleotide sequence ID" value="NZ_JAJITC010000004.1"/>
</dbReference>
<protein>
    <submittedName>
        <fullName evidence="1">Uncharacterized protein</fullName>
    </submittedName>
</protein>
<evidence type="ECO:0000313" key="1">
    <source>
        <dbReference type="EMBL" id="MCC8402016.1"/>
    </source>
</evidence>
<accession>A0ABS8KB69</accession>
<dbReference type="Proteomes" id="UP001430614">
    <property type="component" value="Unassembled WGS sequence"/>
</dbReference>
<keyword evidence="2" id="KW-1185">Reference proteome</keyword>